<comment type="caution">
    <text evidence="3">The sequence shown here is derived from an EMBL/GenBank/DDBJ whole genome shotgun (WGS) entry which is preliminary data.</text>
</comment>
<dbReference type="Proteomes" id="UP000651208">
    <property type="component" value="Unassembled WGS sequence"/>
</dbReference>
<evidence type="ECO:0000256" key="1">
    <source>
        <dbReference type="ARBA" id="ARBA00023125"/>
    </source>
</evidence>
<dbReference type="PANTHER" id="PTHR43280:SF2">
    <property type="entry name" value="HTH-TYPE TRANSCRIPTIONAL REGULATOR EXSA"/>
    <property type="match status" value="1"/>
</dbReference>
<dbReference type="InterPro" id="IPR018060">
    <property type="entry name" value="HTH_AraC"/>
</dbReference>
<organism evidence="3 4">
    <name type="scientific">Frischella japonica</name>
    <dbReference type="NCBI Taxonomy" id="2741544"/>
    <lineage>
        <taxon>Bacteria</taxon>
        <taxon>Pseudomonadati</taxon>
        <taxon>Pseudomonadota</taxon>
        <taxon>Gammaproteobacteria</taxon>
        <taxon>Orbales</taxon>
        <taxon>Orbaceae</taxon>
        <taxon>Frischella</taxon>
    </lineage>
</organism>
<accession>A0ABR7QZW7</accession>
<keyword evidence="1" id="KW-0238">DNA-binding</keyword>
<dbReference type="EMBL" id="JABURY010000020">
    <property type="protein sequence ID" value="MBC9131766.1"/>
    <property type="molecule type" value="Genomic_DNA"/>
</dbReference>
<dbReference type="Pfam" id="PF12833">
    <property type="entry name" value="HTH_18"/>
    <property type="match status" value="1"/>
</dbReference>
<gene>
    <name evidence="3" type="ORF">FcAc13_10685</name>
</gene>
<dbReference type="Gene3D" id="1.10.10.60">
    <property type="entry name" value="Homeodomain-like"/>
    <property type="match status" value="1"/>
</dbReference>
<name>A0ABR7QZW7_9GAMM</name>
<dbReference type="PANTHER" id="PTHR43280">
    <property type="entry name" value="ARAC-FAMILY TRANSCRIPTIONAL REGULATOR"/>
    <property type="match status" value="1"/>
</dbReference>
<evidence type="ECO:0000313" key="4">
    <source>
        <dbReference type="Proteomes" id="UP000651208"/>
    </source>
</evidence>
<dbReference type="SMART" id="SM00342">
    <property type="entry name" value="HTH_ARAC"/>
    <property type="match status" value="1"/>
</dbReference>
<reference evidence="3 4" key="1">
    <citation type="submission" date="2020-06" db="EMBL/GenBank/DDBJ databases">
        <title>Frischella cerana isolated from Apis cerana gut homogenate.</title>
        <authorList>
            <person name="Wolter L.A."/>
            <person name="Suenami S."/>
            <person name="Miyazaki R."/>
        </authorList>
    </citation>
    <scope>NUCLEOTIDE SEQUENCE [LARGE SCALE GENOMIC DNA]</scope>
    <source>
        <strain evidence="3 4">Ac13</strain>
    </source>
</reference>
<keyword evidence="4" id="KW-1185">Reference proteome</keyword>
<proteinExistence type="predicted"/>
<dbReference type="PROSITE" id="PS01124">
    <property type="entry name" value="HTH_ARAC_FAMILY_2"/>
    <property type="match status" value="1"/>
</dbReference>
<feature type="domain" description="HTH araC/xylS-type" evidence="2">
    <location>
        <begin position="147"/>
        <end position="244"/>
    </location>
</feature>
<protein>
    <submittedName>
        <fullName evidence="3">AraC family transcriptional regulator</fullName>
    </submittedName>
</protein>
<dbReference type="RefSeq" id="WP_187756210.1">
    <property type="nucleotide sequence ID" value="NZ_JABURY010000020.1"/>
</dbReference>
<evidence type="ECO:0000259" key="2">
    <source>
        <dbReference type="PROSITE" id="PS01124"/>
    </source>
</evidence>
<sequence length="271" mass="31473">MHIDSVIQLDEQDSATLYFLHNVNTDFHRHPCLQLTISLNDIFLSLETEDKKYREFGFIIRSNLSHKLNTTCAINFLLEPDAPYFHLLSHFTENDPIYRLSREEASILAQYFIQTIENKQVFDVEHIVNLLYRPNTSCLCRQDSRIVKAISIISLLPVKQISSKDIADKIYLSESRFLHLFRENLGINFRGYLLWKRLRDVINTLDASATLTTLANDMGFADSAHFSRTCVASFGLRPSELKRALIYNQKLPNNKHGKHIYCLHKQNLDIN</sequence>
<evidence type="ECO:0000313" key="3">
    <source>
        <dbReference type="EMBL" id="MBC9131766.1"/>
    </source>
</evidence>